<name>A0A9W4SYZ9_9GLOM</name>
<dbReference type="Proteomes" id="UP001153678">
    <property type="component" value="Unassembled WGS sequence"/>
</dbReference>
<dbReference type="SUPFAM" id="SSF52075">
    <property type="entry name" value="Outer arm dynein light chain 1"/>
    <property type="match status" value="1"/>
</dbReference>
<dbReference type="GO" id="GO:0005829">
    <property type="term" value="C:cytosol"/>
    <property type="evidence" value="ECO:0007669"/>
    <property type="project" value="TreeGrafter"/>
</dbReference>
<dbReference type="PANTHER" id="PTHR10000:SF8">
    <property type="entry name" value="HAD SUPERFAMILY HYDROLASE-LIKE, TYPE 3"/>
    <property type="match status" value="1"/>
</dbReference>
<sequence>MSIEITKKKEKHLIKLDIDGTSTNPDFSTLNQKLKMVLQKLKAQGHKICFTTGRNYLSALSFYREVGLDTFLVTYNGAFINNPSDQNNKEVVVFHPIKNEIVKDILNEPMIKRNLCNVLIDHVNGLKKNSEIDLKTISTSDDIYYREIFFNNNPFAKGENILQLLGEKDALQVVLEFPKDEKLFNEILLTLRRKYSDAITFYFGSKLKAKNPGDKILIPDPERKIIKIRNKLASKGMELVHSVGKGVVTADSDSYLKTYAYGITDHGIFNSDGERNNITKLKIRRKNLEGHLDLQDFVNLEFLDCSQNQLTSLDLSKNVKLEVINIYDNRISCTEYAKLGIFSHLVNLQKLDLGFNTDKQLQELRERNSLE</sequence>
<gene>
    <name evidence="1" type="ORF">FWILDA_LOCUS12683</name>
</gene>
<dbReference type="Gene3D" id="3.40.50.1000">
    <property type="entry name" value="HAD superfamily/HAD-like"/>
    <property type="match status" value="1"/>
</dbReference>
<dbReference type="PANTHER" id="PTHR10000">
    <property type="entry name" value="PHOSPHOSERINE PHOSPHATASE"/>
    <property type="match status" value="1"/>
</dbReference>
<dbReference type="OrthoDB" id="27226at2759"/>
<accession>A0A9W4SYZ9</accession>
<dbReference type="Gene3D" id="3.80.10.10">
    <property type="entry name" value="Ribonuclease Inhibitor"/>
    <property type="match status" value="1"/>
</dbReference>
<reference evidence="1" key="1">
    <citation type="submission" date="2022-08" db="EMBL/GenBank/DDBJ databases">
        <authorList>
            <person name="Kallberg Y."/>
            <person name="Tangrot J."/>
            <person name="Rosling A."/>
        </authorList>
    </citation>
    <scope>NUCLEOTIDE SEQUENCE</scope>
    <source>
        <strain evidence="1">Wild A</strain>
    </source>
</reference>
<evidence type="ECO:0000313" key="1">
    <source>
        <dbReference type="EMBL" id="CAI2186650.1"/>
    </source>
</evidence>
<dbReference type="EMBL" id="CAMKVN010004241">
    <property type="protein sequence ID" value="CAI2186650.1"/>
    <property type="molecule type" value="Genomic_DNA"/>
</dbReference>
<proteinExistence type="predicted"/>
<evidence type="ECO:0000313" key="2">
    <source>
        <dbReference type="Proteomes" id="UP001153678"/>
    </source>
</evidence>
<comment type="caution">
    <text evidence="1">The sequence shown here is derived from an EMBL/GenBank/DDBJ whole genome shotgun (WGS) entry which is preliminary data.</text>
</comment>
<dbReference type="Pfam" id="PF08282">
    <property type="entry name" value="Hydrolase_3"/>
    <property type="match status" value="1"/>
</dbReference>
<protein>
    <submittedName>
        <fullName evidence="1">10103_t:CDS:1</fullName>
    </submittedName>
</protein>
<dbReference type="InterPro" id="IPR032675">
    <property type="entry name" value="LRR_dom_sf"/>
</dbReference>
<dbReference type="InterPro" id="IPR023214">
    <property type="entry name" value="HAD_sf"/>
</dbReference>
<dbReference type="Gene3D" id="3.30.1240.10">
    <property type="match status" value="1"/>
</dbReference>
<dbReference type="GO" id="GO:0000287">
    <property type="term" value="F:magnesium ion binding"/>
    <property type="evidence" value="ECO:0007669"/>
    <property type="project" value="TreeGrafter"/>
</dbReference>
<dbReference type="GO" id="GO:0016791">
    <property type="term" value="F:phosphatase activity"/>
    <property type="evidence" value="ECO:0007669"/>
    <property type="project" value="TreeGrafter"/>
</dbReference>
<organism evidence="1 2">
    <name type="scientific">Funneliformis geosporum</name>
    <dbReference type="NCBI Taxonomy" id="1117311"/>
    <lineage>
        <taxon>Eukaryota</taxon>
        <taxon>Fungi</taxon>
        <taxon>Fungi incertae sedis</taxon>
        <taxon>Mucoromycota</taxon>
        <taxon>Glomeromycotina</taxon>
        <taxon>Glomeromycetes</taxon>
        <taxon>Glomerales</taxon>
        <taxon>Glomeraceae</taxon>
        <taxon>Funneliformis</taxon>
    </lineage>
</organism>
<dbReference type="SUPFAM" id="SSF56784">
    <property type="entry name" value="HAD-like"/>
    <property type="match status" value="1"/>
</dbReference>
<keyword evidence="2" id="KW-1185">Reference proteome</keyword>
<dbReference type="InterPro" id="IPR036412">
    <property type="entry name" value="HAD-like_sf"/>
</dbReference>
<dbReference type="AlphaFoldDB" id="A0A9W4SYZ9"/>